<organism evidence="2">
    <name type="scientific">Chryseobacterium sp. B5</name>
    <dbReference type="NCBI Taxonomy" id="2050562"/>
    <lineage>
        <taxon>Bacteria</taxon>
        <taxon>Pseudomonadati</taxon>
        <taxon>Bacteroidota</taxon>
        <taxon>Flavobacteriia</taxon>
        <taxon>Flavobacteriales</taxon>
        <taxon>Weeksellaceae</taxon>
        <taxon>Chryseobacterium group</taxon>
        <taxon>Chryseobacterium</taxon>
    </lineage>
</organism>
<dbReference type="AlphaFoldDB" id="A0A2G7T885"/>
<reference evidence="2" key="1">
    <citation type="submission" date="2017-10" db="EMBL/GenBank/DDBJ databases">
        <title>Chryseobacterium sp. B5 is a hydrocarbonoclastic and plant growth promoting bacterium.</title>
        <authorList>
            <person name="Thijs S."/>
            <person name="Gkorezis P."/>
            <person name="Van Hamme J."/>
        </authorList>
    </citation>
    <scope>NUCLEOTIDE SEQUENCE</scope>
    <source>
        <strain evidence="2">B5</strain>
    </source>
</reference>
<name>A0A2G7T885_9FLAO</name>
<comment type="caution">
    <text evidence="2">The sequence shown here is derived from an EMBL/GenBank/DDBJ whole genome shotgun (WGS) entry which is preliminary data.</text>
</comment>
<sequence length="319" mass="33953">MDEQQQQEQQAQQQAEARAQEEADFHRAFAETSGAEPPASTAAPVSAAAEHGGKEAVTQEASEQQQEEATAAAGAEGQPAQQQPATAEDDDPVEFAGFKRSELRRLLGNAAEVDTLKRQLDKAHGSIGDLLRKSQQPAPAAPAAPAPAAAPELPPQLKQFEQDYPDVAEYARALIGLHNQQPRQEAPPAEAQQPVATGEAPQVQAGHDPMALELAVMDRMHTGWRDKVGSQEFNLWLTAQGEQVQQEFADAVTADSMGSVLGKYDAWTTARATAADKAAKGQARLKAAVTPSGNAPRPQAAPTEEEEFLAAFQATMGQR</sequence>
<feature type="region of interest" description="Disordered" evidence="1">
    <location>
        <begin position="127"/>
        <end position="205"/>
    </location>
</feature>
<accession>A0A2G7T885</accession>
<gene>
    <name evidence="2" type="ORF">CTI11_09380</name>
</gene>
<evidence type="ECO:0000256" key="1">
    <source>
        <dbReference type="SAM" id="MobiDB-lite"/>
    </source>
</evidence>
<evidence type="ECO:0000313" key="2">
    <source>
        <dbReference type="EMBL" id="PII36128.1"/>
    </source>
</evidence>
<feature type="compositionally biased region" description="Low complexity" evidence="1">
    <location>
        <begin position="180"/>
        <end position="196"/>
    </location>
</feature>
<feature type="region of interest" description="Disordered" evidence="1">
    <location>
        <begin position="1"/>
        <end position="97"/>
    </location>
</feature>
<dbReference type="EMBL" id="PEKC01000025">
    <property type="protein sequence ID" value="PII36128.1"/>
    <property type="molecule type" value="Genomic_DNA"/>
</dbReference>
<proteinExistence type="predicted"/>
<protein>
    <submittedName>
        <fullName evidence="2">Uncharacterized protein</fullName>
    </submittedName>
</protein>
<feature type="compositionally biased region" description="Basic and acidic residues" evidence="1">
    <location>
        <begin position="18"/>
        <end position="29"/>
    </location>
</feature>
<feature type="compositionally biased region" description="Low complexity" evidence="1">
    <location>
        <begin position="1"/>
        <end position="17"/>
    </location>
</feature>
<feature type="compositionally biased region" description="Low complexity" evidence="1">
    <location>
        <begin position="35"/>
        <end position="86"/>
    </location>
</feature>
<feature type="region of interest" description="Disordered" evidence="1">
    <location>
        <begin position="285"/>
        <end position="304"/>
    </location>
</feature>